<organism evidence="1">
    <name type="scientific">marine sediment metagenome</name>
    <dbReference type="NCBI Taxonomy" id="412755"/>
    <lineage>
        <taxon>unclassified sequences</taxon>
        <taxon>metagenomes</taxon>
        <taxon>ecological metagenomes</taxon>
    </lineage>
</organism>
<name>X1Q0L6_9ZZZZ</name>
<reference evidence="1" key="1">
    <citation type="journal article" date="2014" name="Front. Microbiol.">
        <title>High frequency of phylogenetically diverse reductive dehalogenase-homologous genes in deep subseafloor sedimentary metagenomes.</title>
        <authorList>
            <person name="Kawai M."/>
            <person name="Futagami T."/>
            <person name="Toyoda A."/>
            <person name="Takaki Y."/>
            <person name="Nishi S."/>
            <person name="Hori S."/>
            <person name="Arai W."/>
            <person name="Tsubouchi T."/>
            <person name="Morono Y."/>
            <person name="Uchiyama I."/>
            <person name="Ito T."/>
            <person name="Fujiyama A."/>
            <person name="Inagaki F."/>
            <person name="Takami H."/>
        </authorList>
    </citation>
    <scope>NUCLEOTIDE SEQUENCE</scope>
    <source>
        <strain evidence="1">Expedition CK06-06</strain>
    </source>
</reference>
<gene>
    <name evidence="1" type="ORF">S12H4_05090</name>
</gene>
<evidence type="ECO:0000313" key="1">
    <source>
        <dbReference type="EMBL" id="GAI62077.1"/>
    </source>
</evidence>
<accession>X1Q0L6</accession>
<sequence length="52" mass="5971">AKKVDEIEIDEVIDDLPTEGLMRLAETSGALNFLKNEKEDIYSVDDLKVRYQ</sequence>
<feature type="non-terminal residue" evidence="1">
    <location>
        <position position="1"/>
    </location>
</feature>
<proteinExistence type="predicted"/>
<dbReference type="EMBL" id="BARW01001647">
    <property type="protein sequence ID" value="GAI62077.1"/>
    <property type="molecule type" value="Genomic_DNA"/>
</dbReference>
<dbReference type="AlphaFoldDB" id="X1Q0L6"/>
<comment type="caution">
    <text evidence="1">The sequence shown here is derived from an EMBL/GenBank/DDBJ whole genome shotgun (WGS) entry which is preliminary data.</text>
</comment>
<protein>
    <submittedName>
        <fullName evidence="1">Uncharacterized protein</fullName>
    </submittedName>
</protein>